<evidence type="ECO:0000313" key="1">
    <source>
        <dbReference type="EMBL" id="AKO53002.1"/>
    </source>
</evidence>
<sequence length="66" mass="7585">MAFQTWKKPFVSWKPTIGRNRSLSVENAFAMLEIGPIGFPKLETDSTRKQLRNFGNGFYKDGNMKT</sequence>
<keyword evidence="2" id="KW-1185">Reference proteome</keyword>
<reference evidence="1 2" key="1">
    <citation type="submission" date="2015-05" db="EMBL/GenBank/DDBJ databases">
        <title>Complete genome of Marinobacter psychrophilus strain 20041T isolated from sea-ice of the Canadian Basin.</title>
        <authorList>
            <person name="Song L."/>
            <person name="Ren L."/>
            <person name="Yu Y."/>
            <person name="Wang X."/>
        </authorList>
    </citation>
    <scope>NUCLEOTIDE SEQUENCE [LARGE SCALE GENOMIC DNA]</scope>
    <source>
        <strain evidence="1 2">20041</strain>
    </source>
</reference>
<dbReference type="Proteomes" id="UP000036406">
    <property type="component" value="Chromosome"/>
</dbReference>
<dbReference type="EMBL" id="CP011494">
    <property type="protein sequence ID" value="AKO53002.1"/>
    <property type="molecule type" value="Genomic_DNA"/>
</dbReference>
<name>A0A0H4IDC2_9GAMM</name>
<accession>A0A0H4IDC2</accession>
<protein>
    <submittedName>
        <fullName evidence="1">Uncharacterized protein</fullName>
    </submittedName>
</protein>
<dbReference type="KEGG" id="mpq:ABA45_11810"/>
<organism evidence="1 2">
    <name type="scientific">Marinobacter psychrophilus</name>
    <dbReference type="NCBI Taxonomy" id="330734"/>
    <lineage>
        <taxon>Bacteria</taxon>
        <taxon>Pseudomonadati</taxon>
        <taxon>Pseudomonadota</taxon>
        <taxon>Gammaproteobacteria</taxon>
        <taxon>Pseudomonadales</taxon>
        <taxon>Marinobacteraceae</taxon>
        <taxon>Marinobacter</taxon>
    </lineage>
</organism>
<proteinExistence type="predicted"/>
<dbReference type="AlphaFoldDB" id="A0A0H4IDC2"/>
<evidence type="ECO:0000313" key="2">
    <source>
        <dbReference type="Proteomes" id="UP000036406"/>
    </source>
</evidence>
<gene>
    <name evidence="1" type="ORF">ABA45_11810</name>
</gene>
<dbReference type="PATRIC" id="fig|330734.3.peg.2478"/>